<dbReference type="SUPFAM" id="SSF55545">
    <property type="entry name" value="beta-N-acetylhexosaminidase-like domain"/>
    <property type="match status" value="1"/>
</dbReference>
<feature type="domain" description="Beta-hexosaminidase bacterial type N-terminal" evidence="4">
    <location>
        <begin position="35"/>
        <end position="120"/>
    </location>
</feature>
<accession>A0A642C0Z1</accession>
<evidence type="ECO:0000256" key="1">
    <source>
        <dbReference type="ARBA" id="ARBA00022801"/>
    </source>
</evidence>
<evidence type="ECO:0000259" key="4">
    <source>
        <dbReference type="Pfam" id="PF02838"/>
    </source>
</evidence>
<dbReference type="InterPro" id="IPR029018">
    <property type="entry name" value="Hex-like_dom2"/>
</dbReference>
<dbReference type="Gene3D" id="3.30.379.10">
    <property type="entry name" value="Chitobiase/beta-hexosaminidase domain 2-like"/>
    <property type="match status" value="1"/>
</dbReference>
<dbReference type="PANTHER" id="PTHR47406:SF2">
    <property type="entry name" value="ALPHA GLUCURONIDASE N-TERMINAL DOMAIN-CONTAINING PROTEIN"/>
    <property type="match status" value="1"/>
</dbReference>
<dbReference type="Pfam" id="PF02838">
    <property type="entry name" value="Glyco_hydro_20b"/>
    <property type="match status" value="1"/>
</dbReference>
<dbReference type="InterPro" id="IPR015882">
    <property type="entry name" value="HEX_bac_N"/>
</dbReference>
<keyword evidence="2" id="KW-0326">Glycosidase</keyword>
<feature type="non-terminal residue" evidence="5">
    <location>
        <position position="166"/>
    </location>
</feature>
<sequence length="166" mass="18203">MKQLIQCMGMLMLLFGLSSRVSAQITLVKDGKATSRIVLVEKNEVNEQAATLLQDFVKRISQATLPIVADTKARSGDILIGGKQASAGEDGFLLKTTANEQLQISSGGDKGAIYGVVSLLEQYMGVSYFAKEAYTLTPMQTITLPAIHREETPAFRYRQTYSYNND</sequence>
<dbReference type="PANTHER" id="PTHR47406">
    <property type="entry name" value="COAGULATION FACTOR 5/8 TYPE, C-TERMINAL"/>
    <property type="match status" value="1"/>
</dbReference>
<dbReference type="EMBL" id="VWFQ01000094">
    <property type="protein sequence ID" value="KAA4632277.1"/>
    <property type="molecule type" value="Genomic_DNA"/>
</dbReference>
<gene>
    <name evidence="5" type="ORF">F3B52_26810</name>
</gene>
<organism evidence="5">
    <name type="scientific">Bacteroides ovatus</name>
    <dbReference type="NCBI Taxonomy" id="28116"/>
    <lineage>
        <taxon>Bacteria</taxon>
        <taxon>Pseudomonadati</taxon>
        <taxon>Bacteroidota</taxon>
        <taxon>Bacteroidia</taxon>
        <taxon>Bacteroidales</taxon>
        <taxon>Bacteroidaceae</taxon>
        <taxon>Bacteroides</taxon>
    </lineage>
</organism>
<keyword evidence="1" id="KW-0378">Hydrolase</keyword>
<name>A0A642C0Z1_BACOV</name>
<protein>
    <submittedName>
        <fullName evidence="5">DUF4838 domain-containing protein</fullName>
    </submittedName>
</protein>
<evidence type="ECO:0000313" key="5">
    <source>
        <dbReference type="EMBL" id="KAA4632277.1"/>
    </source>
</evidence>
<feature type="chain" id="PRO_5024820120" evidence="3">
    <location>
        <begin position="24"/>
        <end position="166"/>
    </location>
</feature>
<keyword evidence="3" id="KW-0732">Signal</keyword>
<comment type="caution">
    <text evidence="5">The sequence shown here is derived from an EMBL/GenBank/DDBJ whole genome shotgun (WGS) entry which is preliminary data.</text>
</comment>
<evidence type="ECO:0000256" key="3">
    <source>
        <dbReference type="SAM" id="SignalP"/>
    </source>
</evidence>
<dbReference type="AlphaFoldDB" id="A0A642C0Z1"/>
<dbReference type="GO" id="GO:0016798">
    <property type="term" value="F:hydrolase activity, acting on glycosyl bonds"/>
    <property type="evidence" value="ECO:0007669"/>
    <property type="project" value="UniProtKB-KW"/>
</dbReference>
<dbReference type="GO" id="GO:0005975">
    <property type="term" value="P:carbohydrate metabolic process"/>
    <property type="evidence" value="ECO:0007669"/>
    <property type="project" value="UniProtKB-ARBA"/>
</dbReference>
<evidence type="ECO:0000256" key="2">
    <source>
        <dbReference type="ARBA" id="ARBA00023295"/>
    </source>
</evidence>
<feature type="signal peptide" evidence="3">
    <location>
        <begin position="1"/>
        <end position="23"/>
    </location>
</feature>
<reference evidence="5" key="1">
    <citation type="journal article" date="2019" name="Nat. Med.">
        <title>A library of human gut bacterial isolates paired with longitudinal multiomics data enables mechanistic microbiome research.</title>
        <authorList>
            <person name="Poyet M."/>
            <person name="Groussin M."/>
            <person name="Gibbons S.M."/>
            <person name="Avila-Pacheco J."/>
            <person name="Jiang X."/>
            <person name="Kearney S.M."/>
            <person name="Perrotta A.R."/>
            <person name="Berdy B."/>
            <person name="Zhao S."/>
            <person name="Lieberman T.D."/>
            <person name="Swanson P.K."/>
            <person name="Smith M."/>
            <person name="Roesemann S."/>
            <person name="Alexander J.E."/>
            <person name="Rich S.A."/>
            <person name="Livny J."/>
            <person name="Vlamakis H."/>
            <person name="Clish C."/>
            <person name="Bullock K."/>
            <person name="Deik A."/>
            <person name="Scott J."/>
            <person name="Pierce K.A."/>
            <person name="Xavier R.J."/>
            <person name="Alm E.J."/>
        </authorList>
    </citation>
    <scope>NUCLEOTIDE SEQUENCE</scope>
    <source>
        <strain evidence="5">BIOML-A16</strain>
    </source>
</reference>
<proteinExistence type="predicted"/>